<dbReference type="AlphaFoldDB" id="G0HZ86"/>
<feature type="region of interest" description="Disordered" evidence="1">
    <location>
        <begin position="290"/>
        <end position="336"/>
    </location>
</feature>
<protein>
    <submittedName>
        <fullName evidence="2">Thiamine biosynthesis protein</fullName>
    </submittedName>
</protein>
<reference evidence="2 3" key="1">
    <citation type="journal article" date="2011" name="J. Bacteriol.">
        <title>Complete genome sequence of Haloarcula hispanica, a model haloarchaeon for studying genetics, metabolism, and virus-host interaction.</title>
        <authorList>
            <person name="Liu H."/>
            <person name="Wu Z."/>
            <person name="Li M."/>
            <person name="Zhang F."/>
            <person name="Zheng H."/>
            <person name="Han J."/>
            <person name="Liu J."/>
            <person name="Zhou J."/>
            <person name="Wang S."/>
            <person name="Xiang H."/>
        </authorList>
    </citation>
    <scope>NUCLEOTIDE SEQUENCE [LARGE SCALE GENOMIC DNA]</scope>
    <source>
        <strain evidence="3">ATCC 33960 / DSM 4426 / JCM 8911 / NBRC 102182 / NCIMB 2187 / VKM B-1755</strain>
    </source>
</reference>
<dbReference type="Gene3D" id="3.10.520.10">
    <property type="entry name" value="ApbE-like domains"/>
    <property type="match status" value="1"/>
</dbReference>
<feature type="compositionally biased region" description="Polar residues" evidence="1">
    <location>
        <begin position="348"/>
        <end position="357"/>
    </location>
</feature>
<proteinExistence type="predicted"/>
<dbReference type="EMBL" id="CP002922">
    <property type="protein sequence ID" value="AEM58681.1"/>
    <property type="molecule type" value="Genomic_DNA"/>
</dbReference>
<evidence type="ECO:0000256" key="1">
    <source>
        <dbReference type="SAM" id="MobiDB-lite"/>
    </source>
</evidence>
<dbReference type="Pfam" id="PF02424">
    <property type="entry name" value="ApbE"/>
    <property type="match status" value="1"/>
</dbReference>
<feature type="compositionally biased region" description="Polar residues" evidence="1">
    <location>
        <begin position="248"/>
        <end position="265"/>
    </location>
</feature>
<name>G0HZ86_HALHT</name>
<dbReference type="HOGENOM" id="CLU_741033_0_0_2"/>
<evidence type="ECO:0000313" key="2">
    <source>
        <dbReference type="EMBL" id="AEM58681.1"/>
    </source>
</evidence>
<gene>
    <name evidence="2" type="primary">apbE</name>
    <name evidence="2" type="ordered locus">HAH_4003</name>
</gene>
<dbReference type="eggNOG" id="arCOG04785">
    <property type="taxonomic scope" value="Archaea"/>
</dbReference>
<feature type="region of interest" description="Disordered" evidence="1">
    <location>
        <begin position="246"/>
        <end position="269"/>
    </location>
</feature>
<dbReference type="KEGG" id="hhi:HAH_4003"/>
<dbReference type="InterPro" id="IPR003374">
    <property type="entry name" value="ApbE-like_sf"/>
</dbReference>
<feature type="region of interest" description="Disordered" evidence="1">
    <location>
        <begin position="348"/>
        <end position="373"/>
    </location>
</feature>
<evidence type="ECO:0000313" key="3">
    <source>
        <dbReference type="Proteomes" id="UP000005629"/>
    </source>
</evidence>
<dbReference type="InterPro" id="IPR024932">
    <property type="entry name" value="ApbE"/>
</dbReference>
<accession>G0HZ86</accession>
<organism evidence="2 3">
    <name type="scientific">Haloarcula hispanica (strain ATCC 33960 / DSM 4426 / JCM 8911 / NBRC 102182 / NCIMB 2187 / VKM B-1755)</name>
    <dbReference type="NCBI Taxonomy" id="634497"/>
    <lineage>
        <taxon>Archaea</taxon>
        <taxon>Methanobacteriati</taxon>
        <taxon>Methanobacteriota</taxon>
        <taxon>Stenosarchaea group</taxon>
        <taxon>Halobacteria</taxon>
        <taxon>Halobacteriales</taxon>
        <taxon>Haloarculaceae</taxon>
        <taxon>Haloarcula</taxon>
    </lineage>
</organism>
<dbReference type="Proteomes" id="UP000005629">
    <property type="component" value="Chromosome II"/>
</dbReference>
<dbReference type="STRING" id="634497.HAH_4003"/>
<sequence length="373" mass="41705">MTGPLASVYERFGNTYREFECCDTTFRIQAMGVRAEAGATAARKTAESLEAQLNTFDAASAVNQLNREGEVRNEHVVRIVRRGIEYNDRTGGVFDIHQGRVEQGLKTFLRGDSETLPTEFDTGTDDSHATITFSAPREEAEDAEAPSEDEDTETDVLFEELREWHASGDGRFECELLGGRYNQIEGAGCQNDWRSTVESKRVMLPNPIHLNAPRRIVVAQPTEQYIHFNSASNSFSCLSTFSSPSTAPRFQSGRSHTLSRPSRTLPSPRFTLSILSTPLSMWRLAAYQLPRTGTTMPKNEQPESTRRPRTSRRNVIPNSLPSRKSENRHEQSSNTLTTTMSIRSSWAATAAQESTVHFSGALPRQLPAERESR</sequence>
<dbReference type="SUPFAM" id="SSF143631">
    <property type="entry name" value="ApbE-like"/>
    <property type="match status" value="1"/>
</dbReference>